<keyword evidence="6" id="KW-0131">Cell cycle</keyword>
<dbReference type="InterPro" id="IPR038658">
    <property type="entry name" value="SsgB_sf"/>
</dbReference>
<dbReference type="GO" id="GO:0030428">
    <property type="term" value="C:cell septum"/>
    <property type="evidence" value="ECO:0007669"/>
    <property type="project" value="UniProtKB-SubCell"/>
</dbReference>
<dbReference type="GO" id="GO:0000917">
    <property type="term" value="P:division septum assembly"/>
    <property type="evidence" value="ECO:0007669"/>
    <property type="project" value="UniProtKB-KW"/>
</dbReference>
<gene>
    <name evidence="7" type="ORF">AVDCRST_MAG60-63</name>
</gene>
<dbReference type="EMBL" id="CADCUN010000007">
    <property type="protein sequence ID" value="CAA9371073.1"/>
    <property type="molecule type" value="Genomic_DNA"/>
</dbReference>
<evidence type="ECO:0000313" key="7">
    <source>
        <dbReference type="EMBL" id="CAA9371073.1"/>
    </source>
</evidence>
<evidence type="ECO:0000256" key="4">
    <source>
        <dbReference type="ARBA" id="ARBA00022969"/>
    </source>
</evidence>
<name>A0A6J4MWV2_9ACTN</name>
<dbReference type="GO" id="GO:0030435">
    <property type="term" value="P:sporulation resulting in formation of a cellular spore"/>
    <property type="evidence" value="ECO:0007669"/>
    <property type="project" value="UniProtKB-KW"/>
</dbReference>
<organism evidence="7">
    <name type="scientific">uncultured Nocardioides sp</name>
    <dbReference type="NCBI Taxonomy" id="198441"/>
    <lineage>
        <taxon>Bacteria</taxon>
        <taxon>Bacillati</taxon>
        <taxon>Actinomycetota</taxon>
        <taxon>Actinomycetes</taxon>
        <taxon>Propionibacteriales</taxon>
        <taxon>Nocardioidaceae</taxon>
        <taxon>Nocardioides</taxon>
        <taxon>environmental samples</taxon>
    </lineage>
</organism>
<evidence type="ECO:0000256" key="5">
    <source>
        <dbReference type="ARBA" id="ARBA00023210"/>
    </source>
</evidence>
<dbReference type="Pfam" id="PF04686">
    <property type="entry name" value="SsgA"/>
    <property type="match status" value="1"/>
</dbReference>
<dbReference type="InterPro" id="IPR006776">
    <property type="entry name" value="SsgB"/>
</dbReference>
<keyword evidence="3" id="KW-0132">Cell division</keyword>
<comment type="similarity">
    <text evidence="2">Belongs to the SsgA family.</text>
</comment>
<reference evidence="7" key="1">
    <citation type="submission" date="2020-02" db="EMBL/GenBank/DDBJ databases">
        <authorList>
            <person name="Meier V. D."/>
        </authorList>
    </citation>
    <scope>NUCLEOTIDE SEQUENCE</scope>
    <source>
        <strain evidence="7">AVDCRST_MAG60</strain>
    </source>
</reference>
<evidence type="ECO:0000256" key="3">
    <source>
        <dbReference type="ARBA" id="ARBA00022618"/>
    </source>
</evidence>
<evidence type="ECO:0000256" key="6">
    <source>
        <dbReference type="ARBA" id="ARBA00023306"/>
    </source>
</evidence>
<comment type="subcellular location">
    <subcellularLocation>
        <location evidence="1">Cell septum</location>
    </subcellularLocation>
</comment>
<keyword evidence="5" id="KW-0717">Septation</keyword>
<dbReference type="Gene3D" id="2.30.31.20">
    <property type="entry name" value="Sporulation-specific cell division protein SsgB"/>
    <property type="match status" value="1"/>
</dbReference>
<evidence type="ECO:0000256" key="2">
    <source>
        <dbReference type="ARBA" id="ARBA00009323"/>
    </source>
</evidence>
<dbReference type="AlphaFoldDB" id="A0A6J4MWV2"/>
<accession>A0A6J4MWV2</accession>
<evidence type="ECO:0000256" key="1">
    <source>
        <dbReference type="ARBA" id="ARBA00004431"/>
    </source>
</evidence>
<keyword evidence="4" id="KW-0749">Sporulation</keyword>
<sequence>MLISLSSPDGHLMLQARGEEITAFVDRSLDVVPLGTEAQHLDIDAMVAQLLA</sequence>
<protein>
    <submittedName>
        <fullName evidence="7">Uncharacterized protein</fullName>
    </submittedName>
</protein>
<proteinExistence type="inferred from homology"/>